<reference evidence="1 2" key="1">
    <citation type="submission" date="2018-10" db="EMBL/GenBank/DDBJ databases">
        <title>Genomic Encyclopedia of Type Strains, Phase IV (KMG-IV): sequencing the most valuable type-strain genomes for metagenomic binning, comparative biology and taxonomic classification.</title>
        <authorList>
            <person name="Goeker M."/>
        </authorList>
    </citation>
    <scope>NUCLEOTIDE SEQUENCE [LARGE SCALE GENOMIC DNA]</scope>
    <source>
        <strain evidence="1 2">DSM 22008</strain>
    </source>
</reference>
<comment type="caution">
    <text evidence="1">The sequence shown here is derived from an EMBL/GenBank/DDBJ whole genome shotgun (WGS) entry which is preliminary data.</text>
</comment>
<name>A0A420WFC7_9PROT</name>
<gene>
    <name evidence="1" type="ORF">DES40_2480</name>
</gene>
<evidence type="ECO:0000313" key="1">
    <source>
        <dbReference type="EMBL" id="RKQ69676.1"/>
    </source>
</evidence>
<dbReference type="EMBL" id="RBII01000002">
    <property type="protein sequence ID" value="RKQ69676.1"/>
    <property type="molecule type" value="Genomic_DNA"/>
</dbReference>
<dbReference type="InterPro" id="IPR027417">
    <property type="entry name" value="P-loop_NTPase"/>
</dbReference>
<protein>
    <submittedName>
        <fullName evidence="1">Uncharacterized protein</fullName>
    </submittedName>
</protein>
<dbReference type="SUPFAM" id="SSF52540">
    <property type="entry name" value="P-loop containing nucleoside triphosphate hydrolases"/>
    <property type="match status" value="1"/>
</dbReference>
<proteinExistence type="predicted"/>
<dbReference type="Gene3D" id="3.40.50.300">
    <property type="entry name" value="P-loop containing nucleotide triphosphate hydrolases"/>
    <property type="match status" value="1"/>
</dbReference>
<dbReference type="RefSeq" id="WP_121102598.1">
    <property type="nucleotide sequence ID" value="NZ_RBII01000002.1"/>
</dbReference>
<organism evidence="1 2">
    <name type="scientific">Litorimonas taeanensis</name>
    <dbReference type="NCBI Taxonomy" id="568099"/>
    <lineage>
        <taxon>Bacteria</taxon>
        <taxon>Pseudomonadati</taxon>
        <taxon>Pseudomonadota</taxon>
        <taxon>Alphaproteobacteria</taxon>
        <taxon>Maricaulales</taxon>
        <taxon>Robiginitomaculaceae</taxon>
    </lineage>
</organism>
<evidence type="ECO:0000313" key="2">
    <source>
        <dbReference type="Proteomes" id="UP000282211"/>
    </source>
</evidence>
<dbReference type="OrthoDB" id="7629901at2"/>
<dbReference type="InParanoid" id="A0A420WFC7"/>
<dbReference type="Proteomes" id="UP000282211">
    <property type="component" value="Unassembled WGS sequence"/>
</dbReference>
<keyword evidence="2" id="KW-1185">Reference proteome</keyword>
<accession>A0A420WFC7</accession>
<dbReference type="AlphaFoldDB" id="A0A420WFC7"/>
<sequence>MAQLSNKNAPSASDVYQPAGRLIPVLSANPVGDQIIDTAIALGRKAASYGETVLILDCTGGNAMSRAGVVFNKTLADVLSGEAQLRDALYITANEHYNVACLGNIALDEALGSLAALSLDFDWVFVVAKPGCTNAHIRLAAAGDNCLIGYDTKSDAFMRAYWMIEAVRRRAPEFDPHILSCGNRLESVETALMLSETVRDHLGAPPPYAGHIADAHLDVRLLGQLREAIAEKAA</sequence>